<keyword evidence="1" id="KW-0812">Transmembrane</keyword>
<organism evidence="2 3">
    <name type="scientific">Pontibacillus chungwhensis BH030062</name>
    <dbReference type="NCBI Taxonomy" id="1385513"/>
    <lineage>
        <taxon>Bacteria</taxon>
        <taxon>Bacillati</taxon>
        <taxon>Bacillota</taxon>
        <taxon>Bacilli</taxon>
        <taxon>Bacillales</taxon>
        <taxon>Bacillaceae</taxon>
        <taxon>Pontibacillus</taxon>
    </lineage>
</organism>
<dbReference type="Proteomes" id="UP000030153">
    <property type="component" value="Unassembled WGS sequence"/>
</dbReference>
<protein>
    <submittedName>
        <fullName evidence="2">Uncharacterized protein</fullName>
    </submittedName>
</protein>
<reference evidence="2 3" key="1">
    <citation type="submission" date="2013-08" db="EMBL/GenBank/DDBJ databases">
        <title>Genome of Pontibacillus chungwhensis.</title>
        <authorList>
            <person name="Wang Q."/>
            <person name="Wang G."/>
        </authorList>
    </citation>
    <scope>NUCLEOTIDE SEQUENCE [LARGE SCALE GENOMIC DNA]</scope>
    <source>
        <strain evidence="2 3">BH030062</strain>
    </source>
</reference>
<comment type="caution">
    <text evidence="2">The sequence shown here is derived from an EMBL/GenBank/DDBJ whole genome shotgun (WGS) entry which is preliminary data.</text>
</comment>
<dbReference type="OrthoDB" id="2456141at2"/>
<dbReference type="STRING" id="1385513.N780_03835"/>
<gene>
    <name evidence="2" type="ORF">N780_03835</name>
</gene>
<accession>A0A0A2VAB6</accession>
<keyword evidence="1" id="KW-1133">Transmembrane helix</keyword>
<keyword evidence="3" id="KW-1185">Reference proteome</keyword>
<evidence type="ECO:0000256" key="1">
    <source>
        <dbReference type="SAM" id="Phobius"/>
    </source>
</evidence>
<evidence type="ECO:0000313" key="2">
    <source>
        <dbReference type="EMBL" id="KGP90650.1"/>
    </source>
</evidence>
<dbReference type="EMBL" id="AVBG01000011">
    <property type="protein sequence ID" value="KGP90650.1"/>
    <property type="molecule type" value="Genomic_DNA"/>
</dbReference>
<keyword evidence="1" id="KW-0472">Membrane</keyword>
<sequence length="114" mass="12851">MLKGYKNRNKLKGDELLNKLNKKLLFTTIGGLAGTLLVGYLAMTLIVQAKFQSVKSEVLNHNPEITSIESINRLGGWGEFFREYVLIVKKGSDTEYRIWTFGNGKITDEAVIIE</sequence>
<feature type="transmembrane region" description="Helical" evidence="1">
    <location>
        <begin position="24"/>
        <end position="47"/>
    </location>
</feature>
<dbReference type="AlphaFoldDB" id="A0A0A2VAB6"/>
<dbReference type="eggNOG" id="ENOG502ZTUR">
    <property type="taxonomic scope" value="Bacteria"/>
</dbReference>
<name>A0A0A2VAB6_9BACI</name>
<evidence type="ECO:0000313" key="3">
    <source>
        <dbReference type="Proteomes" id="UP000030153"/>
    </source>
</evidence>
<proteinExistence type="predicted"/>